<organism evidence="1 2">
    <name type="scientific">Parathielavia appendiculata</name>
    <dbReference type="NCBI Taxonomy" id="2587402"/>
    <lineage>
        <taxon>Eukaryota</taxon>
        <taxon>Fungi</taxon>
        <taxon>Dikarya</taxon>
        <taxon>Ascomycota</taxon>
        <taxon>Pezizomycotina</taxon>
        <taxon>Sordariomycetes</taxon>
        <taxon>Sordariomycetidae</taxon>
        <taxon>Sordariales</taxon>
        <taxon>Chaetomiaceae</taxon>
        <taxon>Parathielavia</taxon>
    </lineage>
</organism>
<dbReference type="AlphaFoldDB" id="A0AAN6TUT4"/>
<proteinExistence type="predicted"/>
<sequence>MLRTPAKGLRSKTLALSTKSTPLEEDVPQAGEVKLYSFNSPALYTGSANTQRQATRNVYNTLPHVAFKDPHMPWERKIEIGTEKPGDFAGLPWTPNLAISLTVAELNTADGVANPLGSLEGIDPADRLNAILVPRDLFKGIFCDYAEDAKGTVSASSWATASHRTKITQPTAVVSHLVSLEGLSSTAIAVTAQHVALVLLYSWTWMALPGGQGIAWAMRELAHNILLLRPIQLVKQPPMEPLDLAEKWLRQRAEDGYVLCRHVLPTGEETTGLLRGFLSPTGPQLLRTKSRFSLFGTDLQAMDQFTGFMNVSLNSAWELGGSIARADRVVSANFLRLRGHIHLEAIKAAQAAMLTNVHVTRHKLAANFSAILQTASTRGDEMRNRYKAALADSAKKAAASTDGPSIFTDGASAAYPAWQHVLTWIVDKLNLVGIPSHYLISDQNVLPSEAFRTFYVDQDAVEALTDGALSLGNHSEADDDGIRREIRAKVNAYLGNLMSPAPGSTERCYPRVPTWGFVIRNHLVQAYPDPRVEIPFVEGTDMGRTQVLSMEQPASDILVYLLDRRPNEGQVLSVTVSQPAQQPS</sequence>
<evidence type="ECO:0000313" key="1">
    <source>
        <dbReference type="EMBL" id="KAK4121068.1"/>
    </source>
</evidence>
<protein>
    <submittedName>
        <fullName evidence="1">Uncharacterized protein</fullName>
    </submittedName>
</protein>
<reference evidence="1" key="2">
    <citation type="submission" date="2023-05" db="EMBL/GenBank/DDBJ databases">
        <authorList>
            <consortium name="Lawrence Berkeley National Laboratory"/>
            <person name="Steindorff A."/>
            <person name="Hensen N."/>
            <person name="Bonometti L."/>
            <person name="Westerberg I."/>
            <person name="Brannstrom I.O."/>
            <person name="Guillou S."/>
            <person name="Cros-Aarteil S."/>
            <person name="Calhoun S."/>
            <person name="Haridas S."/>
            <person name="Kuo A."/>
            <person name="Mondo S."/>
            <person name="Pangilinan J."/>
            <person name="Riley R."/>
            <person name="Labutti K."/>
            <person name="Andreopoulos B."/>
            <person name="Lipzen A."/>
            <person name="Chen C."/>
            <person name="Yanf M."/>
            <person name="Daum C."/>
            <person name="Ng V."/>
            <person name="Clum A."/>
            <person name="Ohm R."/>
            <person name="Martin F."/>
            <person name="Silar P."/>
            <person name="Natvig D."/>
            <person name="Lalanne C."/>
            <person name="Gautier V."/>
            <person name="Ament-Velasquez S.L."/>
            <person name="Kruys A."/>
            <person name="Hutchinson M.I."/>
            <person name="Powell A.J."/>
            <person name="Barry K."/>
            <person name="Miller A.N."/>
            <person name="Grigoriev I.V."/>
            <person name="Debuchy R."/>
            <person name="Gladieux P."/>
            <person name="Thoren M.H."/>
            <person name="Johannesson H."/>
        </authorList>
    </citation>
    <scope>NUCLEOTIDE SEQUENCE</scope>
    <source>
        <strain evidence="1">CBS 731.68</strain>
    </source>
</reference>
<dbReference type="RefSeq" id="XP_062644839.1">
    <property type="nucleotide sequence ID" value="XM_062796550.1"/>
</dbReference>
<dbReference type="GeneID" id="87833318"/>
<evidence type="ECO:0000313" key="2">
    <source>
        <dbReference type="Proteomes" id="UP001302602"/>
    </source>
</evidence>
<comment type="caution">
    <text evidence="1">The sequence shown here is derived from an EMBL/GenBank/DDBJ whole genome shotgun (WGS) entry which is preliminary data.</text>
</comment>
<keyword evidence="2" id="KW-1185">Reference proteome</keyword>
<accession>A0AAN6TUT4</accession>
<name>A0AAN6TUT4_9PEZI</name>
<dbReference type="Proteomes" id="UP001302602">
    <property type="component" value="Unassembled WGS sequence"/>
</dbReference>
<gene>
    <name evidence="1" type="ORF">N657DRAFT_683180</name>
</gene>
<reference evidence="1" key="1">
    <citation type="journal article" date="2023" name="Mol. Phylogenet. Evol.">
        <title>Genome-scale phylogeny and comparative genomics of the fungal order Sordariales.</title>
        <authorList>
            <person name="Hensen N."/>
            <person name="Bonometti L."/>
            <person name="Westerberg I."/>
            <person name="Brannstrom I.O."/>
            <person name="Guillou S."/>
            <person name="Cros-Aarteil S."/>
            <person name="Calhoun S."/>
            <person name="Haridas S."/>
            <person name="Kuo A."/>
            <person name="Mondo S."/>
            <person name="Pangilinan J."/>
            <person name="Riley R."/>
            <person name="LaButti K."/>
            <person name="Andreopoulos B."/>
            <person name="Lipzen A."/>
            <person name="Chen C."/>
            <person name="Yan M."/>
            <person name="Daum C."/>
            <person name="Ng V."/>
            <person name="Clum A."/>
            <person name="Steindorff A."/>
            <person name="Ohm R.A."/>
            <person name="Martin F."/>
            <person name="Silar P."/>
            <person name="Natvig D.O."/>
            <person name="Lalanne C."/>
            <person name="Gautier V."/>
            <person name="Ament-Velasquez S.L."/>
            <person name="Kruys A."/>
            <person name="Hutchinson M.I."/>
            <person name="Powell A.J."/>
            <person name="Barry K."/>
            <person name="Miller A.N."/>
            <person name="Grigoriev I.V."/>
            <person name="Debuchy R."/>
            <person name="Gladieux P."/>
            <person name="Hiltunen Thoren M."/>
            <person name="Johannesson H."/>
        </authorList>
    </citation>
    <scope>NUCLEOTIDE SEQUENCE</scope>
    <source>
        <strain evidence="1">CBS 731.68</strain>
    </source>
</reference>
<dbReference type="EMBL" id="MU853235">
    <property type="protein sequence ID" value="KAK4121068.1"/>
    <property type="molecule type" value="Genomic_DNA"/>
</dbReference>